<dbReference type="RefSeq" id="XP_046051945.1">
    <property type="nucleotide sequence ID" value="XM_046192254.1"/>
</dbReference>
<dbReference type="PANTHER" id="PTHR10622:SF10">
    <property type="entry name" value="HET DOMAIN-CONTAINING PROTEIN"/>
    <property type="match status" value="1"/>
</dbReference>
<name>A0A9P9HMA5_FUSRE</name>
<protein>
    <submittedName>
        <fullName evidence="4">Heterokaryon incompatibility protein-domain-containing protein</fullName>
    </submittedName>
</protein>
<dbReference type="InterPro" id="IPR010730">
    <property type="entry name" value="HET"/>
</dbReference>
<feature type="compositionally biased region" description="Basic and acidic residues" evidence="1">
    <location>
        <begin position="482"/>
        <end position="491"/>
    </location>
</feature>
<dbReference type="PANTHER" id="PTHR10622">
    <property type="entry name" value="HET DOMAIN-CONTAINING PROTEIN"/>
    <property type="match status" value="1"/>
</dbReference>
<dbReference type="Pfam" id="PF26640">
    <property type="entry name" value="DUF8212"/>
    <property type="match status" value="1"/>
</dbReference>
<dbReference type="AlphaFoldDB" id="A0A9P9HMA5"/>
<dbReference type="EMBL" id="JAGMUX010000005">
    <property type="protein sequence ID" value="KAH7259237.1"/>
    <property type="molecule type" value="Genomic_DNA"/>
</dbReference>
<gene>
    <name evidence="4" type="ORF">BKA55DRAFT_562248</name>
</gene>
<evidence type="ECO:0000259" key="3">
    <source>
        <dbReference type="Pfam" id="PF26640"/>
    </source>
</evidence>
<feature type="domain" description="DUF8212" evidence="3">
    <location>
        <begin position="274"/>
        <end position="337"/>
    </location>
</feature>
<keyword evidence="5" id="KW-1185">Reference proteome</keyword>
<comment type="caution">
    <text evidence="4">The sequence shown here is derived from an EMBL/GenBank/DDBJ whole genome shotgun (WGS) entry which is preliminary data.</text>
</comment>
<sequence length="704" mass="79138">MLNLVFRAANHSLVCPLLKLHIRNVPKFPFRSSHDFRSRRSALRYLSTMRLINVETLELESFTGEHGGSIPTYAILSHVWTSQEVSLQQMSGLSPLPEESKGYRKIVDFCAKAKAEGFEYGWIDTCCIDKTSSAELSEAINSMFQWYRKSAACYVHLNDVSSAENPRLLDSKFRRSRWFTRGWTLQELLAPHEVIFLADDWREIGTKASLSATISDVTKIDAATLVKHTWSHVSVAGIMSWASMRQTTRLEDQAYSLMGLFDVNMPLIYGEGPKAFYRLQVEIMKTTNDDSIFAWCTEPLEDRGYSPSEGASTRGFRFLGLLAPSPACFRDSHDIRAPKDLSRNHAPYDMVKQDVSLSAVVVRLCSLPADPKQLGSIDRVDVVGTLRFSNNVRAVDHGLVITPARQDAKGIKIMCLVAVLRCWNKDGYIGIPIKRLASGAYQRVENGNRCRWFKVRLMPLRLTLKTEEEKAPDESEYTLRQFDSESREKGPPADPPETILVRAYVPLDLPSDNTHASAKASYRHAPLQFRSLPINNSYYRIHADSANNSIPLVPVLPPHAQVVETINGLIDTLPEMRIIFRPSASDSDLPPFTIRTRMTERPHGIQVGCLIGSEAQAWDETPDAEITDIDMKSVSTTISLTTDLSLVFRVRRGVPQDTSCYLNVSVEKKLSWAEDVEHWPATLGDKSLSSSEMSLNRSFTDNSI</sequence>
<evidence type="ECO:0000256" key="1">
    <source>
        <dbReference type="SAM" id="MobiDB-lite"/>
    </source>
</evidence>
<dbReference type="OrthoDB" id="20872at2759"/>
<accession>A0A9P9HMA5</accession>
<feature type="region of interest" description="Disordered" evidence="1">
    <location>
        <begin position="469"/>
        <end position="496"/>
    </location>
</feature>
<dbReference type="Proteomes" id="UP000720189">
    <property type="component" value="Unassembled WGS sequence"/>
</dbReference>
<organism evidence="4 5">
    <name type="scientific">Fusarium redolens</name>
    <dbReference type="NCBI Taxonomy" id="48865"/>
    <lineage>
        <taxon>Eukaryota</taxon>
        <taxon>Fungi</taxon>
        <taxon>Dikarya</taxon>
        <taxon>Ascomycota</taxon>
        <taxon>Pezizomycotina</taxon>
        <taxon>Sordariomycetes</taxon>
        <taxon>Hypocreomycetidae</taxon>
        <taxon>Hypocreales</taxon>
        <taxon>Nectriaceae</taxon>
        <taxon>Fusarium</taxon>
        <taxon>Fusarium redolens species complex</taxon>
    </lineage>
</organism>
<evidence type="ECO:0000313" key="4">
    <source>
        <dbReference type="EMBL" id="KAH7259237.1"/>
    </source>
</evidence>
<dbReference type="GeneID" id="70222208"/>
<dbReference type="InterPro" id="IPR058525">
    <property type="entry name" value="DUF8212"/>
</dbReference>
<proteinExistence type="predicted"/>
<evidence type="ECO:0000259" key="2">
    <source>
        <dbReference type="Pfam" id="PF06985"/>
    </source>
</evidence>
<evidence type="ECO:0000313" key="5">
    <source>
        <dbReference type="Proteomes" id="UP000720189"/>
    </source>
</evidence>
<dbReference type="Pfam" id="PF06985">
    <property type="entry name" value="HET"/>
    <property type="match status" value="1"/>
</dbReference>
<feature type="domain" description="Heterokaryon incompatibility" evidence="2">
    <location>
        <begin position="73"/>
        <end position="164"/>
    </location>
</feature>
<reference evidence="4" key="1">
    <citation type="journal article" date="2021" name="Nat. Commun.">
        <title>Genetic determinants of endophytism in the Arabidopsis root mycobiome.</title>
        <authorList>
            <person name="Mesny F."/>
            <person name="Miyauchi S."/>
            <person name="Thiergart T."/>
            <person name="Pickel B."/>
            <person name="Atanasova L."/>
            <person name="Karlsson M."/>
            <person name="Huettel B."/>
            <person name="Barry K.W."/>
            <person name="Haridas S."/>
            <person name="Chen C."/>
            <person name="Bauer D."/>
            <person name="Andreopoulos W."/>
            <person name="Pangilinan J."/>
            <person name="LaButti K."/>
            <person name="Riley R."/>
            <person name="Lipzen A."/>
            <person name="Clum A."/>
            <person name="Drula E."/>
            <person name="Henrissat B."/>
            <person name="Kohler A."/>
            <person name="Grigoriev I.V."/>
            <person name="Martin F.M."/>
            <person name="Hacquard S."/>
        </authorList>
    </citation>
    <scope>NUCLEOTIDE SEQUENCE</scope>
    <source>
        <strain evidence="4">MPI-CAGE-AT-0023</strain>
    </source>
</reference>